<protein>
    <submittedName>
        <fullName evidence="4">Glutathione S-transferase</fullName>
    </submittedName>
</protein>
<dbReference type="PANTHER" id="PTHR44051">
    <property type="entry name" value="GLUTATHIONE S-TRANSFERASE-RELATED"/>
    <property type="match status" value="1"/>
</dbReference>
<dbReference type="SFLD" id="SFLDS00019">
    <property type="entry name" value="Glutathione_Transferase_(cytos"/>
    <property type="match status" value="1"/>
</dbReference>
<dbReference type="SFLD" id="SFLDG00358">
    <property type="entry name" value="Main_(cytGST)"/>
    <property type="match status" value="1"/>
</dbReference>
<dbReference type="SUPFAM" id="SSF52833">
    <property type="entry name" value="Thioredoxin-like"/>
    <property type="match status" value="1"/>
</dbReference>
<dbReference type="AlphaFoldDB" id="A0A4P9XGF0"/>
<dbReference type="Gene3D" id="1.20.1050.10">
    <property type="match status" value="1"/>
</dbReference>
<name>A0A4P9XGF0_9FUNG</name>
<dbReference type="InterPro" id="IPR004045">
    <property type="entry name" value="Glutathione_S-Trfase_N"/>
</dbReference>
<dbReference type="GO" id="GO:0016740">
    <property type="term" value="F:transferase activity"/>
    <property type="evidence" value="ECO:0007669"/>
    <property type="project" value="UniProtKB-KW"/>
</dbReference>
<sequence>MSLKFYFAPWSTAGITEAVLNELERGQSKLAERIEVSFKNGDTRKQEYLDNVNPNGLVPVIVHDGVSIWESAAITIYLGDLYGVERKLYPEPGPRRGEAMKWIVWSNVSLATQIGRYGEFVNLDSSKDQTEAEKQNKKMNYEAASKEMDKLFGILDNALKGKDYLLGDMYTLADTHIWSFMGYLDMLKYDREKFANVKAWTERVGARPALKDVK</sequence>
<proteinExistence type="inferred from homology"/>
<dbReference type="InterPro" id="IPR040079">
    <property type="entry name" value="Glutathione_S-Trfase"/>
</dbReference>
<reference evidence="5" key="1">
    <citation type="journal article" date="2018" name="Nat. Microbiol.">
        <title>Leveraging single-cell genomics to expand the fungal tree of life.</title>
        <authorList>
            <person name="Ahrendt S.R."/>
            <person name="Quandt C.A."/>
            <person name="Ciobanu D."/>
            <person name="Clum A."/>
            <person name="Salamov A."/>
            <person name="Andreopoulos B."/>
            <person name="Cheng J.F."/>
            <person name="Woyke T."/>
            <person name="Pelin A."/>
            <person name="Henrissat B."/>
            <person name="Reynolds N.K."/>
            <person name="Benny G.L."/>
            <person name="Smith M.E."/>
            <person name="James T.Y."/>
            <person name="Grigoriev I.V."/>
        </authorList>
    </citation>
    <scope>NUCLEOTIDE SEQUENCE [LARGE SCALE GENOMIC DNA]</scope>
    <source>
        <strain evidence="5">RSA 1356</strain>
    </source>
</reference>
<evidence type="ECO:0000313" key="4">
    <source>
        <dbReference type="EMBL" id="RKP04658.1"/>
    </source>
</evidence>
<evidence type="ECO:0000256" key="1">
    <source>
        <dbReference type="ARBA" id="ARBA00007409"/>
    </source>
</evidence>
<dbReference type="OrthoDB" id="422574at2759"/>
<evidence type="ECO:0000259" key="3">
    <source>
        <dbReference type="PROSITE" id="PS50405"/>
    </source>
</evidence>
<dbReference type="Gene3D" id="3.40.30.10">
    <property type="entry name" value="Glutaredoxin"/>
    <property type="match status" value="1"/>
</dbReference>
<organism evidence="4 5">
    <name type="scientific">Thamnocephalis sphaerospora</name>
    <dbReference type="NCBI Taxonomy" id="78915"/>
    <lineage>
        <taxon>Eukaryota</taxon>
        <taxon>Fungi</taxon>
        <taxon>Fungi incertae sedis</taxon>
        <taxon>Zoopagomycota</taxon>
        <taxon>Zoopagomycotina</taxon>
        <taxon>Zoopagomycetes</taxon>
        <taxon>Zoopagales</taxon>
        <taxon>Sigmoideomycetaceae</taxon>
        <taxon>Thamnocephalis</taxon>
    </lineage>
</organism>
<feature type="domain" description="GST C-terminal" evidence="3">
    <location>
        <begin position="67"/>
        <end position="214"/>
    </location>
</feature>
<comment type="similarity">
    <text evidence="1">Belongs to the GST superfamily.</text>
</comment>
<accession>A0A4P9XGF0</accession>
<dbReference type="PROSITE" id="PS50405">
    <property type="entry name" value="GST_CTER"/>
    <property type="match status" value="1"/>
</dbReference>
<dbReference type="PROSITE" id="PS50404">
    <property type="entry name" value="GST_NTER"/>
    <property type="match status" value="1"/>
</dbReference>
<dbReference type="Pfam" id="PF00043">
    <property type="entry name" value="GST_C"/>
    <property type="match status" value="1"/>
</dbReference>
<dbReference type="STRING" id="78915.A0A4P9XGF0"/>
<dbReference type="InterPro" id="IPR004046">
    <property type="entry name" value="GST_C"/>
</dbReference>
<evidence type="ECO:0000313" key="5">
    <source>
        <dbReference type="Proteomes" id="UP000271241"/>
    </source>
</evidence>
<dbReference type="EMBL" id="KZ993551">
    <property type="protein sequence ID" value="RKP04658.1"/>
    <property type="molecule type" value="Genomic_DNA"/>
</dbReference>
<dbReference type="Pfam" id="PF13409">
    <property type="entry name" value="GST_N_2"/>
    <property type="match status" value="1"/>
</dbReference>
<keyword evidence="5" id="KW-1185">Reference proteome</keyword>
<dbReference type="InterPro" id="IPR010987">
    <property type="entry name" value="Glutathione-S-Trfase_C-like"/>
</dbReference>
<dbReference type="SUPFAM" id="SSF47616">
    <property type="entry name" value="GST C-terminal domain-like"/>
    <property type="match status" value="1"/>
</dbReference>
<dbReference type="InterPro" id="IPR036249">
    <property type="entry name" value="Thioredoxin-like_sf"/>
</dbReference>
<evidence type="ECO:0000259" key="2">
    <source>
        <dbReference type="PROSITE" id="PS50404"/>
    </source>
</evidence>
<feature type="domain" description="GST N-terminal" evidence="2">
    <location>
        <begin position="1"/>
        <end position="86"/>
    </location>
</feature>
<gene>
    <name evidence="4" type="ORF">THASP1DRAFT_33550</name>
</gene>
<dbReference type="Proteomes" id="UP000271241">
    <property type="component" value="Unassembled WGS sequence"/>
</dbReference>
<dbReference type="InterPro" id="IPR036282">
    <property type="entry name" value="Glutathione-S-Trfase_C_sf"/>
</dbReference>
<dbReference type="PANTHER" id="PTHR44051:SF8">
    <property type="entry name" value="GLUTATHIONE S-TRANSFERASE GSTA"/>
    <property type="match status" value="1"/>
</dbReference>
<keyword evidence="4" id="KW-0808">Transferase</keyword>